<dbReference type="EMBL" id="CP065628">
    <property type="protein sequence ID" value="QPR31922.1"/>
    <property type="molecule type" value="Genomic_DNA"/>
</dbReference>
<dbReference type="InterPro" id="IPR016181">
    <property type="entry name" value="Acyl_CoA_acyltransferase"/>
</dbReference>
<dbReference type="Proteomes" id="UP000594774">
    <property type="component" value="Chromosome"/>
</dbReference>
<protein>
    <recommendedName>
        <fullName evidence="5">GNAT family N-acetyltransferase</fullName>
    </recommendedName>
</protein>
<dbReference type="RefSeq" id="WP_197915329.1">
    <property type="nucleotide sequence ID" value="NZ_CP065628.1"/>
</dbReference>
<evidence type="ECO:0000313" key="3">
    <source>
        <dbReference type="Proteomes" id="UP000594774"/>
    </source>
</evidence>
<dbReference type="AlphaFoldDB" id="A0AB37GEF1"/>
<reference evidence="3 4" key="1">
    <citation type="submission" date="2020-12" db="EMBL/GenBank/DDBJ databases">
        <title>FDA dAtabase for Regulatory Grade micrObial Sequences (FDA-ARGOS): Supporting development and validation of Infectious Disease Dx tests.</title>
        <authorList>
            <person name="Sproer C."/>
            <person name="Gronow S."/>
            <person name="Severitt S."/>
            <person name="Schroder I."/>
            <person name="Tallon L."/>
            <person name="Sadzewicz L."/>
            <person name="Zhao X."/>
            <person name="Boylan J."/>
            <person name="Ott S."/>
            <person name="Bowen H."/>
            <person name="Vavikolanu K."/>
            <person name="Mehta A."/>
            <person name="Aluvathingal J."/>
            <person name="Nadendla S."/>
            <person name="Lowell S."/>
            <person name="Myers T."/>
            <person name="Yan Y."/>
            <person name="Sichtig H."/>
        </authorList>
    </citation>
    <scope>NUCLEOTIDE SEQUENCE [LARGE SCALE GENOMIC DNA]</scope>
    <source>
        <strain evidence="1 3">FDAARGOS_938</strain>
        <strain evidence="2 4">FDAARGOS_991</strain>
    </source>
</reference>
<organism evidence="1 3">
    <name type="scientific">Corynebacterium amycolatum</name>
    <dbReference type="NCBI Taxonomy" id="43765"/>
    <lineage>
        <taxon>Bacteria</taxon>
        <taxon>Bacillati</taxon>
        <taxon>Actinomycetota</taxon>
        <taxon>Actinomycetes</taxon>
        <taxon>Mycobacteriales</taxon>
        <taxon>Corynebacteriaceae</taxon>
        <taxon>Corynebacterium</taxon>
    </lineage>
</organism>
<name>A0AB37GEF1_CORAY</name>
<evidence type="ECO:0000313" key="2">
    <source>
        <dbReference type="EMBL" id="QQB81637.1"/>
    </source>
</evidence>
<dbReference type="SUPFAM" id="SSF55729">
    <property type="entry name" value="Acyl-CoA N-acyltransferases (Nat)"/>
    <property type="match status" value="1"/>
</dbReference>
<evidence type="ECO:0000313" key="4">
    <source>
        <dbReference type="Proteomes" id="UP000595198"/>
    </source>
</evidence>
<dbReference type="EMBL" id="CP066023">
    <property type="protein sequence ID" value="QQB81637.1"/>
    <property type="molecule type" value="Genomic_DNA"/>
</dbReference>
<proteinExistence type="predicted"/>
<dbReference type="Proteomes" id="UP000595198">
    <property type="component" value="Chromosome"/>
</dbReference>
<accession>A0AB37GEF1</accession>
<keyword evidence="4" id="KW-1185">Reference proteome</keyword>
<sequence length="120" mass="13602">MTTTYTTKWDETFTITTRTGKYDDTNPNDTISRVIEAHDEDGELASALYADLETGQIMQVETREENRGEGIATALVQYACDTGIDLYHSPEEHRTEKGNDFARRCDFIDEIDPDLAYQPA</sequence>
<evidence type="ECO:0000313" key="1">
    <source>
        <dbReference type="EMBL" id="QPR31922.1"/>
    </source>
</evidence>
<evidence type="ECO:0008006" key="5">
    <source>
        <dbReference type="Google" id="ProtNLM"/>
    </source>
</evidence>
<gene>
    <name evidence="1" type="ORF">I6G95_05800</name>
    <name evidence="2" type="ORF">I6H48_06370</name>
</gene>